<comment type="function">
    <text evidence="12">Fluoride-specific ion channel. Important for reducing fluoride concentration in the cell, thus reducing its toxicity.</text>
</comment>
<keyword evidence="6 12" id="KW-0915">Sodium</keyword>
<keyword evidence="2 12" id="KW-1003">Cell membrane</keyword>
<evidence type="ECO:0000256" key="5">
    <source>
        <dbReference type="ARBA" id="ARBA00022989"/>
    </source>
</evidence>
<feature type="binding site" evidence="12">
    <location>
        <position position="70"/>
    </location>
    <ligand>
        <name>Na(+)</name>
        <dbReference type="ChEBI" id="CHEBI:29101"/>
        <note>structural</note>
    </ligand>
</feature>
<keyword evidence="4 12" id="KW-0812">Transmembrane</keyword>
<dbReference type="HAMAP" id="MF_00454">
    <property type="entry name" value="FluC"/>
    <property type="match status" value="1"/>
</dbReference>
<comment type="subcellular location">
    <subcellularLocation>
        <location evidence="1 12">Cell membrane</location>
        <topology evidence="1 12">Multi-pass membrane protein</topology>
    </subcellularLocation>
</comment>
<dbReference type="Pfam" id="PF02537">
    <property type="entry name" value="CRCB"/>
    <property type="match status" value="1"/>
</dbReference>
<keyword evidence="12" id="KW-0479">Metal-binding</keyword>
<name>A0ABS8CI49_9RHOB</name>
<organism evidence="13 14">
    <name type="scientific">Pseudogemmobacter faecipullorum</name>
    <dbReference type="NCBI Taxonomy" id="2755041"/>
    <lineage>
        <taxon>Bacteria</taxon>
        <taxon>Pseudomonadati</taxon>
        <taxon>Pseudomonadota</taxon>
        <taxon>Alphaproteobacteria</taxon>
        <taxon>Rhodobacterales</taxon>
        <taxon>Paracoccaceae</taxon>
        <taxon>Pseudogemmobacter</taxon>
    </lineage>
</organism>
<dbReference type="Proteomes" id="UP001198571">
    <property type="component" value="Unassembled WGS sequence"/>
</dbReference>
<reference evidence="13 14" key="1">
    <citation type="submission" date="2020-07" db="EMBL/GenBank/DDBJ databases">
        <title>Pseudogemmobacter sp. nov., isolated from poultry manure in Taiwan.</title>
        <authorList>
            <person name="Lin S.-Y."/>
            <person name="Tang Y.-S."/>
            <person name="Young C.-C."/>
        </authorList>
    </citation>
    <scope>NUCLEOTIDE SEQUENCE [LARGE SCALE GENOMIC DNA]</scope>
    <source>
        <strain evidence="13 14">CC-YST710</strain>
    </source>
</reference>
<keyword evidence="5 12" id="KW-1133">Transmembrane helix</keyword>
<evidence type="ECO:0000256" key="4">
    <source>
        <dbReference type="ARBA" id="ARBA00022692"/>
    </source>
</evidence>
<comment type="activity regulation">
    <text evidence="12">Na(+) is not transported, but it plays an essential structural role and its presence is essential for fluoride channel function.</text>
</comment>
<dbReference type="PANTHER" id="PTHR28259:SF1">
    <property type="entry name" value="FLUORIDE EXPORT PROTEIN 1-RELATED"/>
    <property type="match status" value="1"/>
</dbReference>
<dbReference type="EMBL" id="JACDXX010000002">
    <property type="protein sequence ID" value="MCB5409087.1"/>
    <property type="molecule type" value="Genomic_DNA"/>
</dbReference>
<keyword evidence="9 12" id="KW-0407">Ion channel</keyword>
<keyword evidence="12" id="KW-0813">Transport</keyword>
<feature type="transmembrane region" description="Helical" evidence="12">
    <location>
        <begin position="32"/>
        <end position="51"/>
    </location>
</feature>
<evidence type="ECO:0000256" key="1">
    <source>
        <dbReference type="ARBA" id="ARBA00004651"/>
    </source>
</evidence>
<feature type="transmembrane region" description="Helical" evidence="12">
    <location>
        <begin position="92"/>
        <end position="113"/>
    </location>
</feature>
<comment type="caution">
    <text evidence="13">The sequence shown here is derived from an EMBL/GenBank/DDBJ whole genome shotgun (WGS) entry which is preliminary data.</text>
</comment>
<comment type="catalytic activity">
    <reaction evidence="11">
        <text>fluoride(in) = fluoride(out)</text>
        <dbReference type="Rhea" id="RHEA:76159"/>
        <dbReference type="ChEBI" id="CHEBI:17051"/>
    </reaction>
    <physiologicalReaction direction="left-to-right" evidence="11">
        <dbReference type="Rhea" id="RHEA:76160"/>
    </physiologicalReaction>
</comment>
<evidence type="ECO:0000256" key="8">
    <source>
        <dbReference type="ARBA" id="ARBA00023136"/>
    </source>
</evidence>
<evidence type="ECO:0000256" key="6">
    <source>
        <dbReference type="ARBA" id="ARBA00023053"/>
    </source>
</evidence>
<evidence type="ECO:0000256" key="2">
    <source>
        <dbReference type="ARBA" id="ARBA00022475"/>
    </source>
</evidence>
<evidence type="ECO:0000256" key="7">
    <source>
        <dbReference type="ARBA" id="ARBA00023065"/>
    </source>
</evidence>
<evidence type="ECO:0000313" key="13">
    <source>
        <dbReference type="EMBL" id="MCB5409087.1"/>
    </source>
</evidence>
<feature type="transmembrane region" description="Helical" evidence="12">
    <location>
        <begin position="58"/>
        <end position="77"/>
    </location>
</feature>
<evidence type="ECO:0000256" key="12">
    <source>
        <dbReference type="HAMAP-Rule" id="MF_00454"/>
    </source>
</evidence>
<keyword evidence="8 12" id="KW-0472">Membrane</keyword>
<dbReference type="InterPro" id="IPR003691">
    <property type="entry name" value="FluC"/>
</dbReference>
<evidence type="ECO:0000256" key="10">
    <source>
        <dbReference type="ARBA" id="ARBA00035120"/>
    </source>
</evidence>
<accession>A0ABS8CI49</accession>
<evidence type="ECO:0000256" key="9">
    <source>
        <dbReference type="ARBA" id="ARBA00023303"/>
    </source>
</evidence>
<keyword evidence="7 12" id="KW-0406">Ion transport</keyword>
<gene>
    <name evidence="12" type="primary">fluC</name>
    <name evidence="12" type="synonym">crcB</name>
    <name evidence="13" type="ORF">H0485_03540</name>
</gene>
<evidence type="ECO:0000256" key="3">
    <source>
        <dbReference type="ARBA" id="ARBA00022519"/>
    </source>
</evidence>
<dbReference type="PANTHER" id="PTHR28259">
    <property type="entry name" value="FLUORIDE EXPORT PROTEIN 1-RELATED"/>
    <property type="match status" value="1"/>
</dbReference>
<feature type="binding site" evidence="12">
    <location>
        <position position="67"/>
    </location>
    <ligand>
        <name>Na(+)</name>
        <dbReference type="ChEBI" id="CHEBI:29101"/>
        <note>structural</note>
    </ligand>
</feature>
<evidence type="ECO:0000313" key="14">
    <source>
        <dbReference type="Proteomes" id="UP001198571"/>
    </source>
</evidence>
<protein>
    <recommendedName>
        <fullName evidence="12">Fluoride-specific ion channel FluC</fullName>
    </recommendedName>
</protein>
<keyword evidence="14" id="KW-1185">Reference proteome</keyword>
<comment type="similarity">
    <text evidence="10 12">Belongs to the fluoride channel Fluc/FEX (TC 1.A.43) family.</text>
</comment>
<proteinExistence type="inferred from homology"/>
<evidence type="ECO:0000256" key="11">
    <source>
        <dbReference type="ARBA" id="ARBA00035585"/>
    </source>
</evidence>
<keyword evidence="3" id="KW-0997">Cell inner membrane</keyword>
<sequence length="117" mass="11748">MQFSMLVPVALGGACGAVLRHLAVMALGGPWAVAAVNVLGSFLIGLAWVALAGRDMTSALLITGLLGGFTTFSAFSLDTVKLIGAGRLAEAALYVLVSVFLSLAAVALGTTIARSLA</sequence>